<gene>
    <name evidence="5" type="ORF">C5O23_14090</name>
</gene>
<feature type="transmembrane region" description="Helical" evidence="2">
    <location>
        <begin position="199"/>
        <end position="218"/>
    </location>
</feature>
<keyword evidence="2" id="KW-0812">Transmembrane</keyword>
<dbReference type="Pfam" id="PF01548">
    <property type="entry name" value="DEDD_Tnp_IS110"/>
    <property type="match status" value="1"/>
</dbReference>
<dbReference type="Pfam" id="PF02371">
    <property type="entry name" value="Transposase_20"/>
    <property type="match status" value="1"/>
</dbReference>
<evidence type="ECO:0000259" key="4">
    <source>
        <dbReference type="Pfam" id="PF02371"/>
    </source>
</evidence>
<dbReference type="InterPro" id="IPR002525">
    <property type="entry name" value="Transp_IS110-like_N"/>
</dbReference>
<dbReference type="AlphaFoldDB" id="A0A2V1IHH7"/>
<evidence type="ECO:0000313" key="5">
    <source>
        <dbReference type="EMBL" id="PWA99993.1"/>
    </source>
</evidence>
<name>A0A2V1IHH7_9BACT</name>
<proteinExistence type="predicted"/>
<dbReference type="InterPro" id="IPR003346">
    <property type="entry name" value="Transposase_20"/>
</dbReference>
<dbReference type="EMBL" id="PUEC01000074">
    <property type="protein sequence ID" value="PWA99993.1"/>
    <property type="molecule type" value="Genomic_DNA"/>
</dbReference>
<keyword evidence="2" id="KW-1133">Transmembrane helix</keyword>
<dbReference type="GO" id="GO:0004803">
    <property type="term" value="F:transposase activity"/>
    <property type="evidence" value="ECO:0007669"/>
    <property type="project" value="InterPro"/>
</dbReference>
<reference evidence="6" key="1">
    <citation type="submission" date="2018-02" db="EMBL/GenBank/DDBJ databases">
        <authorList>
            <person name="Clavel T."/>
            <person name="Strowig T."/>
        </authorList>
    </citation>
    <scope>NUCLEOTIDE SEQUENCE [LARGE SCALE GENOMIC DNA]</scope>
    <source>
        <strain evidence="6">DSM 103720</strain>
    </source>
</reference>
<feature type="domain" description="Transposase IS110-like N-terminal" evidence="3">
    <location>
        <begin position="4"/>
        <end position="146"/>
    </location>
</feature>
<dbReference type="GO" id="GO:0003677">
    <property type="term" value="F:DNA binding"/>
    <property type="evidence" value="ECO:0007669"/>
    <property type="project" value="InterPro"/>
</dbReference>
<protein>
    <submittedName>
        <fullName evidence="5">IS110 family transposase</fullName>
    </submittedName>
</protein>
<dbReference type="GO" id="GO:0006313">
    <property type="term" value="P:DNA transposition"/>
    <property type="evidence" value="ECO:0007669"/>
    <property type="project" value="InterPro"/>
</dbReference>
<evidence type="ECO:0000259" key="3">
    <source>
        <dbReference type="Pfam" id="PF01548"/>
    </source>
</evidence>
<organism evidence="5 6">
    <name type="scientific">Duncaniella muris</name>
    <dbReference type="NCBI Taxonomy" id="2094150"/>
    <lineage>
        <taxon>Bacteria</taxon>
        <taxon>Pseudomonadati</taxon>
        <taxon>Bacteroidota</taxon>
        <taxon>Bacteroidia</taxon>
        <taxon>Bacteroidales</taxon>
        <taxon>Muribaculaceae</taxon>
        <taxon>Duncaniella</taxon>
    </lineage>
</organism>
<sequence>MTYIGIDISKATFVAAFPHGKGYRTETFQNNAKGIRKFISKLDHAIHHCVMEATGNYCFLLLYLLDKTGIRASLINPKKIKNYSRVMMSVTKTDSKDACLIADFGERFKPEPYKFPSEQIMLLKQKKTVLRQLQKQLTATKNLLSSLEPLPVKDKKCLNSLKQTITFLEKQIKYMQQEMETVVTDVFDKQLKLLTSIKGIGVTLATALIIATGGFTYFENAKQLSRFIGICPTIEQSGTSINIRGHINRNGDETLRSMLYVAAWSASQHNKACKECYQRLRGKGKSGKVAMIAVANKLVRQAFAVVTSNKSYIDGFVSTKPDSAL</sequence>
<dbReference type="RefSeq" id="WP_107033536.1">
    <property type="nucleotide sequence ID" value="NZ_PUEC01000074.1"/>
</dbReference>
<dbReference type="InterPro" id="IPR047650">
    <property type="entry name" value="Transpos_IS110"/>
</dbReference>
<dbReference type="Proteomes" id="UP000244905">
    <property type="component" value="Unassembled WGS sequence"/>
</dbReference>
<dbReference type="NCBIfam" id="NF033542">
    <property type="entry name" value="transpos_IS110"/>
    <property type="match status" value="1"/>
</dbReference>
<evidence type="ECO:0000256" key="1">
    <source>
        <dbReference type="SAM" id="Coils"/>
    </source>
</evidence>
<accession>A0A2V1IHH7</accession>
<evidence type="ECO:0000313" key="6">
    <source>
        <dbReference type="Proteomes" id="UP000244905"/>
    </source>
</evidence>
<keyword evidence="2" id="KW-0472">Membrane</keyword>
<dbReference type="PANTHER" id="PTHR33055">
    <property type="entry name" value="TRANSPOSASE FOR INSERTION SEQUENCE ELEMENT IS1111A"/>
    <property type="match status" value="1"/>
</dbReference>
<dbReference type="GeneID" id="93424694"/>
<feature type="coiled-coil region" evidence="1">
    <location>
        <begin position="123"/>
        <end position="178"/>
    </location>
</feature>
<dbReference type="PANTHER" id="PTHR33055:SF3">
    <property type="entry name" value="PUTATIVE TRANSPOSASE FOR IS117-RELATED"/>
    <property type="match status" value="1"/>
</dbReference>
<feature type="domain" description="Transposase IS116/IS110/IS902 C-terminal" evidence="4">
    <location>
        <begin position="192"/>
        <end position="278"/>
    </location>
</feature>
<keyword evidence="1" id="KW-0175">Coiled coil</keyword>
<comment type="caution">
    <text evidence="5">The sequence shown here is derived from an EMBL/GenBank/DDBJ whole genome shotgun (WGS) entry which is preliminary data.</text>
</comment>
<evidence type="ECO:0000256" key="2">
    <source>
        <dbReference type="SAM" id="Phobius"/>
    </source>
</evidence>
<keyword evidence="6" id="KW-1185">Reference proteome</keyword>